<feature type="domain" description="Solute-binding protein family 3/N-terminal" evidence="6">
    <location>
        <begin position="308"/>
        <end position="536"/>
    </location>
</feature>
<dbReference type="InterPro" id="IPR001638">
    <property type="entry name" value="Solute-binding_3/MltF_N"/>
</dbReference>
<evidence type="ECO:0000256" key="2">
    <source>
        <dbReference type="ARBA" id="ARBA00010333"/>
    </source>
</evidence>
<dbReference type="SUPFAM" id="SSF53955">
    <property type="entry name" value="Lysozyme-like"/>
    <property type="match status" value="1"/>
</dbReference>
<dbReference type="CDD" id="cd01009">
    <property type="entry name" value="PBP2_YfhD_N"/>
    <property type="match status" value="1"/>
</dbReference>
<dbReference type="Gene3D" id="1.10.530.10">
    <property type="match status" value="1"/>
</dbReference>
<evidence type="ECO:0000256" key="4">
    <source>
        <dbReference type="ARBA" id="ARBA00023237"/>
    </source>
</evidence>
<comment type="caution">
    <text evidence="7">The sequence shown here is derived from an EMBL/GenBank/DDBJ whole genome shotgun (WGS) entry which is preliminary data.</text>
</comment>
<dbReference type="Proteomes" id="UP001408594">
    <property type="component" value="Unassembled WGS sequence"/>
</dbReference>
<dbReference type="CDD" id="cd13403">
    <property type="entry name" value="MLTF-like"/>
    <property type="match status" value="1"/>
</dbReference>
<proteinExistence type="inferred from homology"/>
<evidence type="ECO:0000313" key="8">
    <source>
        <dbReference type="Proteomes" id="UP001408594"/>
    </source>
</evidence>
<feature type="domain" description="Solute-binding protein family 3/N-terminal" evidence="6">
    <location>
        <begin position="80"/>
        <end position="296"/>
    </location>
</feature>
<evidence type="ECO:0000256" key="1">
    <source>
        <dbReference type="ARBA" id="ARBA00004339"/>
    </source>
</evidence>
<evidence type="ECO:0000256" key="5">
    <source>
        <dbReference type="SAM" id="MobiDB-lite"/>
    </source>
</evidence>
<evidence type="ECO:0000313" key="7">
    <source>
        <dbReference type="EMBL" id="GAA5526110.1"/>
    </source>
</evidence>
<organism evidence="7 8">
    <name type="scientific">Microbulbifer aestuariivivens</name>
    <dbReference type="NCBI Taxonomy" id="1908308"/>
    <lineage>
        <taxon>Bacteria</taxon>
        <taxon>Pseudomonadati</taxon>
        <taxon>Pseudomonadota</taxon>
        <taxon>Gammaproteobacteria</taxon>
        <taxon>Cellvibrionales</taxon>
        <taxon>Microbulbiferaceae</taxon>
        <taxon>Microbulbifer</taxon>
    </lineage>
</organism>
<comment type="subcellular location">
    <subcellularLocation>
        <location evidence="1">Cell outer membrane</location>
        <topology evidence="1">Peripheral membrane protein</topology>
    </subcellularLocation>
</comment>
<accession>A0ABP9WSP7</accession>
<keyword evidence="4" id="KW-0472">Membrane</keyword>
<keyword evidence="3" id="KW-0732">Signal</keyword>
<comment type="similarity">
    <text evidence="2">Belongs to the bacterial solute-binding protein 3 family.</text>
</comment>
<dbReference type="SMART" id="SM00062">
    <property type="entry name" value="PBPb"/>
    <property type="match status" value="2"/>
</dbReference>
<evidence type="ECO:0000259" key="6">
    <source>
        <dbReference type="SMART" id="SM00062"/>
    </source>
</evidence>
<protein>
    <submittedName>
        <fullName evidence="7">Membrane-bound lytic murein transglycosylase F</fullName>
    </submittedName>
</protein>
<dbReference type="PROSITE" id="PS51257">
    <property type="entry name" value="PROKAR_LIPOPROTEIN"/>
    <property type="match status" value="1"/>
</dbReference>
<keyword evidence="8" id="KW-1185">Reference proteome</keyword>
<evidence type="ECO:0000256" key="3">
    <source>
        <dbReference type="ARBA" id="ARBA00022729"/>
    </source>
</evidence>
<feature type="region of interest" description="Disordered" evidence="5">
    <location>
        <begin position="27"/>
        <end position="46"/>
    </location>
</feature>
<dbReference type="PANTHER" id="PTHR35936">
    <property type="entry name" value="MEMBRANE-BOUND LYTIC MUREIN TRANSGLYCOSYLASE F"/>
    <property type="match status" value="1"/>
</dbReference>
<sequence>MKKAESPVYLLLLVLLLALGGCGKGGGNDGAENKAEKPNLQGGVSTGAAAEAEPVAFKNYIEKGDLADIRKRGTLRLLAPVGISEESLPRDGLPGSTWRELAEKFARSRGLQPQWVYVQSFADLIPALREGRGDIIAINFTRTKQRAEQVAFTRPLQYVRELLVTRTDAQRAESGQPVQVALRRGSAFAHALAGGSENAVATEQAGRFEIRYLDEPADYDSLLGGVASGKYPATVVDSNLADALLPFYPELAVSETLNSKRAIAWAVRKQAPVLVQSLNEFLTGEHLIAEQMQERPLRDWAQIKESRTLRVLTRNHPASYFMWKGELMGFDYDLLRKFAEEQGLRLSMVVPGPDVDLGEALNAGLGDMIAASLTVTEARREQGLSFTRPYMEVQEQVIAAKAVNGADNTDIAGMLTGAKVAVNPLTSYYDNLDQLALQQNQPLEIVAVEGATTEYLIEAVANGEYPFTVADSHLVAIERTYRDDFTVIGNLAGKQQIAWAVRNQQPDLLKKLNGFLNAKYRGLFFNVTYNKYFKESKRIEAPLQERLRSASKLSPYDPIVKEYAAKMNRDWRMIVAQMYQESRFDPKARSFAGARGLMQVLPRTARQMGITDLYQPENNIRAGISYLQWLEDRFPKRLEFDERIYFTLAAYNAGHGHVRDARKLAQSLGKDPDRWFGNVEEAMLLLSKPEYYRKARFGYVRGREPVNYVREIRNRYLGYLSVARKERLENQPQ</sequence>
<dbReference type="InterPro" id="IPR008258">
    <property type="entry name" value="Transglycosylase_SLT_dom_1"/>
</dbReference>
<dbReference type="Gene3D" id="3.40.190.10">
    <property type="entry name" value="Periplasmic binding protein-like II"/>
    <property type="match status" value="4"/>
</dbReference>
<gene>
    <name evidence="7" type="primary">mltF_3</name>
    <name evidence="7" type="ORF">Maes01_02704</name>
</gene>
<name>A0ABP9WSP7_9GAMM</name>
<dbReference type="SUPFAM" id="SSF53850">
    <property type="entry name" value="Periplasmic binding protein-like II"/>
    <property type="match status" value="2"/>
</dbReference>
<dbReference type="Pfam" id="PF01464">
    <property type="entry name" value="SLT"/>
    <property type="match status" value="1"/>
</dbReference>
<dbReference type="InterPro" id="IPR023346">
    <property type="entry name" value="Lysozyme-like_dom_sf"/>
</dbReference>
<dbReference type="Pfam" id="PF00497">
    <property type="entry name" value="SBP_bac_3"/>
    <property type="match status" value="2"/>
</dbReference>
<reference evidence="7 8" key="1">
    <citation type="submission" date="2024-02" db="EMBL/GenBank/DDBJ databases">
        <title>Microbulbifer aestuariivivens NBRC 112533.</title>
        <authorList>
            <person name="Ichikawa N."/>
            <person name="Katano-Makiyama Y."/>
            <person name="Hidaka K."/>
        </authorList>
    </citation>
    <scope>NUCLEOTIDE SEQUENCE [LARGE SCALE GENOMIC DNA]</scope>
    <source>
        <strain evidence="7 8">NBRC 112533</strain>
    </source>
</reference>
<dbReference type="EMBL" id="BAABRT010000026">
    <property type="protein sequence ID" value="GAA5526110.1"/>
    <property type="molecule type" value="Genomic_DNA"/>
</dbReference>
<dbReference type="PANTHER" id="PTHR35936:SF32">
    <property type="entry name" value="MEMBRANE-BOUND LYTIC MUREIN TRANSGLYCOSYLASE F"/>
    <property type="match status" value="1"/>
</dbReference>
<keyword evidence="4" id="KW-0998">Cell outer membrane</keyword>